<accession>A0A5M3WS27</accession>
<feature type="chain" id="PRO_5024270369" evidence="1">
    <location>
        <begin position="28"/>
        <end position="85"/>
    </location>
</feature>
<sequence length="85" mass="8630">MFKKIAVTGAILTAACGASLIATPAHADTWTSNWSSNRDSAQSGNNFGWVAARNAGSTGSTNVNNINGIAATASGGSVTVTYIFY</sequence>
<proteinExistence type="predicted"/>
<evidence type="ECO:0000313" key="2">
    <source>
        <dbReference type="EMBL" id="GES11674.1"/>
    </source>
</evidence>
<keyword evidence="3" id="KW-1185">Reference proteome</keyword>
<comment type="caution">
    <text evidence="2">The sequence shown here is derived from an EMBL/GenBank/DDBJ whole genome shotgun (WGS) entry which is preliminary data.</text>
</comment>
<dbReference type="AlphaFoldDB" id="A0A5M3WS27"/>
<gene>
    <name evidence="2" type="ORF">Amac_052710</name>
</gene>
<dbReference type="OrthoDB" id="3539684at2"/>
<name>A0A5M3WS27_9ACTN</name>
<feature type="signal peptide" evidence="1">
    <location>
        <begin position="1"/>
        <end position="27"/>
    </location>
</feature>
<evidence type="ECO:0000256" key="1">
    <source>
        <dbReference type="SAM" id="SignalP"/>
    </source>
</evidence>
<dbReference type="EMBL" id="BLAE01000031">
    <property type="protein sequence ID" value="GES11674.1"/>
    <property type="molecule type" value="Genomic_DNA"/>
</dbReference>
<dbReference type="PROSITE" id="PS51257">
    <property type="entry name" value="PROKAR_LIPOPROTEIN"/>
    <property type="match status" value="1"/>
</dbReference>
<reference evidence="2 3" key="1">
    <citation type="submission" date="2019-10" db="EMBL/GenBank/DDBJ databases">
        <title>Whole genome shotgun sequence of Acrocarpospora macrocephala NBRC 16266.</title>
        <authorList>
            <person name="Ichikawa N."/>
            <person name="Kimura A."/>
            <person name="Kitahashi Y."/>
            <person name="Komaki H."/>
            <person name="Oguchi A."/>
        </authorList>
    </citation>
    <scope>NUCLEOTIDE SEQUENCE [LARGE SCALE GENOMIC DNA]</scope>
    <source>
        <strain evidence="2 3">NBRC 16266</strain>
    </source>
</reference>
<organism evidence="2 3">
    <name type="scientific">Acrocarpospora macrocephala</name>
    <dbReference type="NCBI Taxonomy" id="150177"/>
    <lineage>
        <taxon>Bacteria</taxon>
        <taxon>Bacillati</taxon>
        <taxon>Actinomycetota</taxon>
        <taxon>Actinomycetes</taxon>
        <taxon>Streptosporangiales</taxon>
        <taxon>Streptosporangiaceae</taxon>
        <taxon>Acrocarpospora</taxon>
    </lineage>
</organism>
<dbReference type="RefSeq" id="WP_155347624.1">
    <property type="nucleotide sequence ID" value="NZ_BAAAHL010000001.1"/>
</dbReference>
<keyword evidence="1" id="KW-0732">Signal</keyword>
<protein>
    <submittedName>
        <fullName evidence="2">Uncharacterized protein</fullName>
    </submittedName>
</protein>
<dbReference type="Proteomes" id="UP000331127">
    <property type="component" value="Unassembled WGS sequence"/>
</dbReference>
<evidence type="ECO:0000313" key="3">
    <source>
        <dbReference type="Proteomes" id="UP000331127"/>
    </source>
</evidence>